<dbReference type="InterPro" id="IPR029058">
    <property type="entry name" value="AB_hydrolase_fold"/>
</dbReference>
<dbReference type="EMBL" id="AZFH01000202">
    <property type="protein sequence ID" value="KRL76210.1"/>
    <property type="molecule type" value="Genomic_DNA"/>
</dbReference>
<dbReference type="Pfam" id="PF06028">
    <property type="entry name" value="DUF915"/>
    <property type="match status" value="1"/>
</dbReference>
<gene>
    <name evidence="1" type="ORF">FC36_GL001922</name>
</gene>
<dbReference type="Gene3D" id="3.40.50.1820">
    <property type="entry name" value="alpha/beta hydrolase"/>
    <property type="match status" value="1"/>
</dbReference>
<proteinExistence type="predicted"/>
<organism evidence="1 2">
    <name type="scientific">Ligilactobacillus equi DSM 15833 = JCM 10991</name>
    <dbReference type="NCBI Taxonomy" id="1423740"/>
    <lineage>
        <taxon>Bacteria</taxon>
        <taxon>Bacillati</taxon>
        <taxon>Bacillota</taxon>
        <taxon>Bacilli</taxon>
        <taxon>Lactobacillales</taxon>
        <taxon>Lactobacillaceae</taxon>
        <taxon>Ligilactobacillus</taxon>
    </lineage>
</organism>
<protein>
    <recommendedName>
        <fullName evidence="3">Alpha beta hydrolase superfamily protein</fullName>
    </recommendedName>
</protein>
<dbReference type="AlphaFoldDB" id="A0A0R1TBW9"/>
<evidence type="ECO:0008006" key="3">
    <source>
        <dbReference type="Google" id="ProtNLM"/>
    </source>
</evidence>
<dbReference type="STRING" id="1423740.FC36_GL001922"/>
<sequence>MKKILLVALALIIVALGIQLLLLKGSREEPLRQNRLKTDVTYSDTPTLLIPGWGGNAWTYSHLIDYYQKQNLAQKTMTIHVTPTGKVHVQGAVMNKKNSLIQVLFDWNYTKNYLPQTAWLSSVLRVLHKNYGINQLNVVAHSWGGTAFVHALANSSYLQKNINFKKIILLGVPINEGFSSKISYNQALTQKTSDHNYLRLAKKLDKFNPHNLIHFYNLMGSKDGQKKTDGEVPNVQSEFLKTVIHSNWSTYSQKVYKDTNHTDLHQNKEILNHMAAILWQ</sequence>
<accession>A0A0R1TBW9</accession>
<reference evidence="1 2" key="1">
    <citation type="journal article" date="2015" name="Genome Announc.">
        <title>Expanding the biotechnology potential of lactobacilli through comparative genomics of 213 strains and associated genera.</title>
        <authorList>
            <person name="Sun Z."/>
            <person name="Harris H.M."/>
            <person name="McCann A."/>
            <person name="Guo C."/>
            <person name="Argimon S."/>
            <person name="Zhang W."/>
            <person name="Yang X."/>
            <person name="Jeffery I.B."/>
            <person name="Cooney J.C."/>
            <person name="Kagawa T.F."/>
            <person name="Liu W."/>
            <person name="Song Y."/>
            <person name="Salvetti E."/>
            <person name="Wrobel A."/>
            <person name="Rasinkangas P."/>
            <person name="Parkhill J."/>
            <person name="Rea M.C."/>
            <person name="O'Sullivan O."/>
            <person name="Ritari J."/>
            <person name="Douillard F.P."/>
            <person name="Paul Ross R."/>
            <person name="Yang R."/>
            <person name="Briner A.E."/>
            <person name="Felis G.E."/>
            <person name="de Vos W.M."/>
            <person name="Barrangou R."/>
            <person name="Klaenhammer T.R."/>
            <person name="Caufield P.W."/>
            <person name="Cui Y."/>
            <person name="Zhang H."/>
            <person name="O'Toole P.W."/>
        </authorList>
    </citation>
    <scope>NUCLEOTIDE SEQUENCE [LARGE SCALE GENOMIC DNA]</scope>
    <source>
        <strain evidence="1 2">DSM 15833</strain>
    </source>
</reference>
<dbReference type="SUPFAM" id="SSF53474">
    <property type="entry name" value="alpha/beta-Hydrolases"/>
    <property type="match status" value="1"/>
</dbReference>
<comment type="caution">
    <text evidence="1">The sequence shown here is derived from an EMBL/GenBank/DDBJ whole genome shotgun (WGS) entry which is preliminary data.</text>
</comment>
<dbReference type="OrthoDB" id="2301165at2"/>
<evidence type="ECO:0000313" key="1">
    <source>
        <dbReference type="EMBL" id="KRL76210.1"/>
    </source>
</evidence>
<name>A0A0R1TBW9_9LACO</name>
<dbReference type="Proteomes" id="UP000051048">
    <property type="component" value="Unassembled WGS sequence"/>
</dbReference>
<dbReference type="InterPro" id="IPR010315">
    <property type="entry name" value="DUF915_hydro-like"/>
</dbReference>
<dbReference type="PATRIC" id="fig|1423740.3.peg.2087"/>
<dbReference type="RefSeq" id="WP_025021229.1">
    <property type="nucleotide sequence ID" value="NZ_AZFH01000202.1"/>
</dbReference>
<evidence type="ECO:0000313" key="2">
    <source>
        <dbReference type="Proteomes" id="UP000051048"/>
    </source>
</evidence>